<keyword evidence="15" id="KW-0902">Two-component regulatory system</keyword>
<dbReference type="InterPro" id="IPR036097">
    <property type="entry name" value="HisK_dim/P_sf"/>
</dbReference>
<dbReference type="InterPro" id="IPR021766">
    <property type="entry name" value="PhoR_N"/>
</dbReference>
<evidence type="ECO:0000256" key="6">
    <source>
        <dbReference type="ARBA" id="ARBA00022475"/>
    </source>
</evidence>
<dbReference type="EMBL" id="QZCW01000001">
    <property type="protein sequence ID" value="MCW5320978.1"/>
    <property type="molecule type" value="Genomic_DNA"/>
</dbReference>
<dbReference type="GO" id="GO:0016301">
    <property type="term" value="F:kinase activity"/>
    <property type="evidence" value="ECO:0007669"/>
    <property type="project" value="UniProtKB-KW"/>
</dbReference>
<sequence>MLWGISCFLLWQLAGGGLGWWQGGSWGAALGVAAATWAWFFWDLLRGARVRHWLRTGELADTPIVRGVWGEAADRVRRLLRTQEAQIRTSQNQLQEILAALHASPNGVVLLDAQGRIEWCNQMAANQFGLDAQRDVMQSIGNLLRNPEFTAYFAAKDFSCDVVIEGHSSTPSRPVRISVHLHPYGDGCTLLLSRDVTALEQADAMRRDFVANVSHEIRTPLTVLTGFVETLQTLPLSTDERARYLGMMAQQAQRMQSVVQDLLTLSRLEGSPPPGMAEWTPVQTLMQRCEEEARALSCLLTQHQPRPHALRFPPAEVLCTAGEIAGVPAELQSALSNLISNAVRYTPAGSSISVRWERKEDDSAVFSVHDTGPGIAPEHIPRLTERFYRVDRSRSRETGGTGLGLAIVKHVLQRHGATLGITSTLGKGSVFSVSFPANRLRSPARPAHQSMVAALHGTAPKGMGIGMGVGAGEGSLAHALLPRPQPLGEVQ</sequence>
<dbReference type="Pfam" id="PF00512">
    <property type="entry name" value="HisKA"/>
    <property type="match status" value="1"/>
</dbReference>
<keyword evidence="6" id="KW-1003">Cell membrane</keyword>
<evidence type="ECO:0000256" key="4">
    <source>
        <dbReference type="ARBA" id="ARBA00019665"/>
    </source>
</evidence>
<evidence type="ECO:0000256" key="17">
    <source>
        <dbReference type="ARBA" id="ARBA00025207"/>
    </source>
</evidence>
<keyword evidence="8" id="KW-0592">Phosphate transport</keyword>
<dbReference type="PROSITE" id="PS50109">
    <property type="entry name" value="HIS_KIN"/>
    <property type="match status" value="1"/>
</dbReference>
<organism evidence="20 21">
    <name type="scientific">Verminephrobacter aporrectodeae subsp. tuberculatae</name>
    <dbReference type="NCBI Taxonomy" id="1110392"/>
    <lineage>
        <taxon>Bacteria</taxon>
        <taxon>Pseudomonadati</taxon>
        <taxon>Pseudomonadota</taxon>
        <taxon>Betaproteobacteria</taxon>
        <taxon>Burkholderiales</taxon>
        <taxon>Comamonadaceae</taxon>
        <taxon>Verminephrobacter</taxon>
    </lineage>
</organism>
<comment type="catalytic activity">
    <reaction evidence="1">
        <text>ATP + protein L-histidine = ADP + protein N-phospho-L-histidine.</text>
        <dbReference type="EC" id="2.7.13.3"/>
    </reaction>
</comment>
<dbReference type="PRINTS" id="PR00344">
    <property type="entry name" value="BCTRLSENSOR"/>
</dbReference>
<dbReference type="PANTHER" id="PTHR45453">
    <property type="entry name" value="PHOSPHATE REGULON SENSOR PROTEIN PHOR"/>
    <property type="match status" value="1"/>
</dbReference>
<dbReference type="EC" id="2.7.13.3" evidence="3"/>
<dbReference type="InterPro" id="IPR036890">
    <property type="entry name" value="HATPase_C_sf"/>
</dbReference>
<feature type="domain" description="Histidine kinase" evidence="19">
    <location>
        <begin position="212"/>
        <end position="439"/>
    </location>
</feature>
<evidence type="ECO:0000256" key="15">
    <source>
        <dbReference type="ARBA" id="ARBA00023012"/>
    </source>
</evidence>
<evidence type="ECO:0000256" key="7">
    <source>
        <dbReference type="ARBA" id="ARBA00022553"/>
    </source>
</evidence>
<keyword evidence="18" id="KW-0175">Coiled coil</keyword>
<evidence type="ECO:0000256" key="2">
    <source>
        <dbReference type="ARBA" id="ARBA00004236"/>
    </source>
</evidence>
<keyword evidence="16" id="KW-0472">Membrane</keyword>
<keyword evidence="5" id="KW-0813">Transport</keyword>
<dbReference type="InterPro" id="IPR000014">
    <property type="entry name" value="PAS"/>
</dbReference>
<evidence type="ECO:0000313" key="20">
    <source>
        <dbReference type="EMBL" id="MCW5320978.1"/>
    </source>
</evidence>
<evidence type="ECO:0000256" key="11">
    <source>
        <dbReference type="ARBA" id="ARBA00022741"/>
    </source>
</evidence>
<gene>
    <name evidence="20" type="primary">phoR</name>
    <name evidence="20" type="ORF">D5039_07320</name>
</gene>
<reference evidence="21" key="1">
    <citation type="submission" date="2023-07" db="EMBL/GenBank/DDBJ databases">
        <title>Verminephrobacter genomes.</title>
        <authorList>
            <person name="Lund M.B."/>
        </authorList>
    </citation>
    <scope>NUCLEOTIDE SEQUENCE [LARGE SCALE GENOMIC DNA]</scope>
    <source>
        <strain evidence="21">AtM5-05</strain>
    </source>
</reference>
<evidence type="ECO:0000256" key="12">
    <source>
        <dbReference type="ARBA" id="ARBA00022777"/>
    </source>
</evidence>
<keyword evidence="11" id="KW-0547">Nucleotide-binding</keyword>
<comment type="function">
    <text evidence="17">Member of the two-component regulatory system PhoR/PhoB involved in the phosphate regulon genes expression. PhoR may function as a membrane-associated protein kinase that phosphorylates PhoB in response to environmental signals.</text>
</comment>
<evidence type="ECO:0000256" key="14">
    <source>
        <dbReference type="ARBA" id="ARBA00022989"/>
    </source>
</evidence>
<dbReference type="SMART" id="SM00091">
    <property type="entry name" value="PAS"/>
    <property type="match status" value="1"/>
</dbReference>
<dbReference type="InterPro" id="IPR003661">
    <property type="entry name" value="HisK_dim/P_dom"/>
</dbReference>
<dbReference type="InterPro" id="IPR014310">
    <property type="entry name" value="Sig_transdc_His_kinase_PhoR"/>
</dbReference>
<dbReference type="RefSeq" id="WP_265281597.1">
    <property type="nucleotide sequence ID" value="NZ_QZCW01000001.1"/>
</dbReference>
<evidence type="ECO:0000259" key="19">
    <source>
        <dbReference type="PROSITE" id="PS50109"/>
    </source>
</evidence>
<dbReference type="Gene3D" id="1.10.287.130">
    <property type="match status" value="1"/>
</dbReference>
<keyword evidence="14" id="KW-1133">Transmembrane helix</keyword>
<dbReference type="InterPro" id="IPR035965">
    <property type="entry name" value="PAS-like_dom_sf"/>
</dbReference>
<dbReference type="SMART" id="SM00388">
    <property type="entry name" value="HisKA"/>
    <property type="match status" value="1"/>
</dbReference>
<dbReference type="CDD" id="cd00082">
    <property type="entry name" value="HisKA"/>
    <property type="match status" value="1"/>
</dbReference>
<feature type="coiled-coil region" evidence="18">
    <location>
        <begin position="73"/>
        <end position="100"/>
    </location>
</feature>
<dbReference type="SMART" id="SM00387">
    <property type="entry name" value="HATPase_c"/>
    <property type="match status" value="1"/>
</dbReference>
<dbReference type="InterPro" id="IPR050351">
    <property type="entry name" value="BphY/WalK/GraS-like"/>
</dbReference>
<keyword evidence="10" id="KW-0812">Transmembrane</keyword>
<keyword evidence="9" id="KW-0808">Transferase</keyword>
<comment type="caution">
    <text evidence="20">The sequence shown here is derived from an EMBL/GenBank/DDBJ whole genome shotgun (WGS) entry which is preliminary data.</text>
</comment>
<evidence type="ECO:0000256" key="3">
    <source>
        <dbReference type="ARBA" id="ARBA00012438"/>
    </source>
</evidence>
<dbReference type="SUPFAM" id="SSF55785">
    <property type="entry name" value="PYP-like sensor domain (PAS domain)"/>
    <property type="match status" value="1"/>
</dbReference>
<keyword evidence="12 20" id="KW-0418">Kinase</keyword>
<dbReference type="NCBIfam" id="TIGR02966">
    <property type="entry name" value="phoR_proteo"/>
    <property type="match status" value="1"/>
</dbReference>
<evidence type="ECO:0000256" key="9">
    <source>
        <dbReference type="ARBA" id="ARBA00022679"/>
    </source>
</evidence>
<proteinExistence type="predicted"/>
<dbReference type="Pfam" id="PF11808">
    <property type="entry name" value="PhoR"/>
    <property type="match status" value="1"/>
</dbReference>
<dbReference type="Pfam" id="PF02518">
    <property type="entry name" value="HATPase_c"/>
    <property type="match status" value="1"/>
</dbReference>
<dbReference type="SUPFAM" id="SSF55874">
    <property type="entry name" value="ATPase domain of HSP90 chaperone/DNA topoisomerase II/histidine kinase"/>
    <property type="match status" value="1"/>
</dbReference>
<dbReference type="Pfam" id="PF13188">
    <property type="entry name" value="PAS_8"/>
    <property type="match status" value="1"/>
</dbReference>
<dbReference type="Gene3D" id="3.30.565.10">
    <property type="entry name" value="Histidine kinase-like ATPase, C-terminal domain"/>
    <property type="match status" value="1"/>
</dbReference>
<dbReference type="SUPFAM" id="SSF47384">
    <property type="entry name" value="Homodimeric domain of signal transducing histidine kinase"/>
    <property type="match status" value="1"/>
</dbReference>
<dbReference type="InterPro" id="IPR005467">
    <property type="entry name" value="His_kinase_dom"/>
</dbReference>
<evidence type="ECO:0000256" key="13">
    <source>
        <dbReference type="ARBA" id="ARBA00022840"/>
    </source>
</evidence>
<evidence type="ECO:0000256" key="5">
    <source>
        <dbReference type="ARBA" id="ARBA00022448"/>
    </source>
</evidence>
<keyword evidence="21" id="KW-1185">Reference proteome</keyword>
<dbReference type="Proteomes" id="UP001208935">
    <property type="component" value="Unassembled WGS sequence"/>
</dbReference>
<keyword evidence="7" id="KW-0597">Phosphoprotein</keyword>
<comment type="subcellular location">
    <subcellularLocation>
        <location evidence="2">Cell membrane</location>
    </subcellularLocation>
</comment>
<name>A0ABT3KRM4_9BURK</name>
<evidence type="ECO:0000256" key="1">
    <source>
        <dbReference type="ARBA" id="ARBA00000085"/>
    </source>
</evidence>
<dbReference type="PANTHER" id="PTHR45453:SF1">
    <property type="entry name" value="PHOSPHATE REGULON SENSOR PROTEIN PHOR"/>
    <property type="match status" value="1"/>
</dbReference>
<accession>A0ABT3KRM4</accession>
<dbReference type="Gene3D" id="3.30.450.20">
    <property type="entry name" value="PAS domain"/>
    <property type="match status" value="1"/>
</dbReference>
<evidence type="ECO:0000313" key="21">
    <source>
        <dbReference type="Proteomes" id="UP001208935"/>
    </source>
</evidence>
<protein>
    <recommendedName>
        <fullName evidence="4">Phosphate regulon sensor protein PhoR</fullName>
        <ecNumber evidence="3">2.7.13.3</ecNumber>
    </recommendedName>
</protein>
<dbReference type="InterPro" id="IPR003594">
    <property type="entry name" value="HATPase_dom"/>
</dbReference>
<evidence type="ECO:0000256" key="8">
    <source>
        <dbReference type="ARBA" id="ARBA00022592"/>
    </source>
</evidence>
<dbReference type="CDD" id="cd00130">
    <property type="entry name" value="PAS"/>
    <property type="match status" value="1"/>
</dbReference>
<evidence type="ECO:0000256" key="16">
    <source>
        <dbReference type="ARBA" id="ARBA00023136"/>
    </source>
</evidence>
<evidence type="ECO:0000256" key="18">
    <source>
        <dbReference type="SAM" id="Coils"/>
    </source>
</evidence>
<keyword evidence="13" id="KW-0067">ATP-binding</keyword>
<dbReference type="InterPro" id="IPR004358">
    <property type="entry name" value="Sig_transdc_His_kin-like_C"/>
</dbReference>
<evidence type="ECO:0000256" key="10">
    <source>
        <dbReference type="ARBA" id="ARBA00022692"/>
    </source>
</evidence>